<name>A0A383WM72_TETOB</name>
<dbReference type="PANTHER" id="PTHR47021">
    <property type="entry name" value="ADP-RIBOSYLATION FACTOR GTPASE-ACTIVATING PROTEIN AGD6-RELATED"/>
    <property type="match status" value="1"/>
</dbReference>
<dbReference type="PANTHER" id="PTHR47021:SF4">
    <property type="entry name" value="ADP-RIBOSYLATION FACTOR GTPASE-ACTIVATING PROTEIN AGD6-RELATED"/>
    <property type="match status" value="1"/>
</dbReference>
<dbReference type="Proteomes" id="UP000256970">
    <property type="component" value="Unassembled WGS sequence"/>
</dbReference>
<evidence type="ECO:0000313" key="2">
    <source>
        <dbReference type="Proteomes" id="UP000256970"/>
    </source>
</evidence>
<keyword evidence="2" id="KW-1185">Reference proteome</keyword>
<reference evidence="1 2" key="1">
    <citation type="submission" date="2016-10" db="EMBL/GenBank/DDBJ databases">
        <authorList>
            <person name="Cai Z."/>
        </authorList>
    </citation>
    <scope>NUCLEOTIDE SEQUENCE [LARGE SCALE GENOMIC DNA]</scope>
</reference>
<gene>
    <name evidence="1" type="ORF">BQ4739_LOCUS18889</name>
</gene>
<dbReference type="CDD" id="cd08830">
    <property type="entry name" value="ArfGap_ArfGap1"/>
    <property type="match status" value="1"/>
</dbReference>
<accession>A0A383WM72</accession>
<sequence length="482" mass="49928">MASAEALRVLRELQSKPDNKVCVDCDTKNPQWATVSYGTFMCLECSGKHRGLGVHISFVRSVTMDAWSADQLKKMQAGGNGALNHFFKQYGVDKYTDIRDKYNNRVAEIYREKIKAAVEGRPFNAPPPSTVQVNLGSSSSSSSARPGSRPGSAGAGSNGSRQAAGGHDEWGDWGDKPAAANGGAGGASGFSSNSEYSRSQYMASAANKEEFFSRKMQENNSKPDHLPPSQGGKYVGFGSTPAPRPPSGMQAGAGGVDDVTALLSKGLASLGQVAGVAATTATTVVQSGTQNINQLLQEKQVGQTLQQTSKVVAEKAQVGWMGLKSLYANVASTVESAAKDSGYNISLGSKAVATSLQQQQFEQQLQQQRYGGYGGGGFGSDSYAAGGSSQGAGGSGYNNGVHKSASEGRAFGSSGQQGGSSSGPAGRGSAGNGFAGFNEGADNGWDEWGAKAAAPQPQRSVQHSASSPALQKQASEDDWGKW</sequence>
<dbReference type="STRING" id="3088.A0A383WM72"/>
<dbReference type="GO" id="GO:0005096">
    <property type="term" value="F:GTPase activator activity"/>
    <property type="evidence" value="ECO:0007669"/>
    <property type="project" value="UniProtKB-KW"/>
</dbReference>
<evidence type="ECO:0000313" key="1">
    <source>
        <dbReference type="EMBL" id="SZX78568.1"/>
    </source>
</evidence>
<dbReference type="InterPro" id="IPR001164">
    <property type="entry name" value="ArfGAP_dom"/>
</dbReference>
<organism evidence="1 2">
    <name type="scientific">Tetradesmus obliquus</name>
    <name type="common">Green alga</name>
    <name type="synonym">Acutodesmus obliquus</name>
    <dbReference type="NCBI Taxonomy" id="3088"/>
    <lineage>
        <taxon>Eukaryota</taxon>
        <taxon>Viridiplantae</taxon>
        <taxon>Chlorophyta</taxon>
        <taxon>core chlorophytes</taxon>
        <taxon>Chlorophyceae</taxon>
        <taxon>CS clade</taxon>
        <taxon>Sphaeropleales</taxon>
        <taxon>Scenedesmaceae</taxon>
        <taxon>Tetradesmus</taxon>
    </lineage>
</organism>
<dbReference type="InterPro" id="IPR038508">
    <property type="entry name" value="ArfGAP_dom_sf"/>
</dbReference>
<dbReference type="SUPFAM" id="SSF57863">
    <property type="entry name" value="ArfGap/RecO-like zinc finger"/>
    <property type="match status" value="1"/>
</dbReference>
<dbReference type="GO" id="GO:0008270">
    <property type="term" value="F:zinc ion binding"/>
    <property type="evidence" value="ECO:0007669"/>
    <property type="project" value="UniProtKB-KW"/>
</dbReference>
<dbReference type="EMBL" id="FNXT01001326">
    <property type="protein sequence ID" value="SZX78568.1"/>
    <property type="molecule type" value="Genomic_DNA"/>
</dbReference>
<dbReference type="OrthoDB" id="983479at2759"/>
<dbReference type="SMART" id="SM00105">
    <property type="entry name" value="ArfGap"/>
    <property type="match status" value="1"/>
</dbReference>
<protein>
    <submittedName>
        <fullName evidence="1">Uncharacterized protein</fullName>
    </submittedName>
</protein>
<dbReference type="Pfam" id="PF01412">
    <property type="entry name" value="ArfGap"/>
    <property type="match status" value="1"/>
</dbReference>
<dbReference type="PRINTS" id="PR00405">
    <property type="entry name" value="REVINTRACTNG"/>
</dbReference>
<dbReference type="GO" id="GO:0016192">
    <property type="term" value="P:vesicle-mediated transport"/>
    <property type="evidence" value="ECO:0007669"/>
    <property type="project" value="InterPro"/>
</dbReference>
<proteinExistence type="predicted"/>
<dbReference type="FunFam" id="1.10.220.150:FF:000014">
    <property type="entry name" value="ADP-ribosylation factor GTPase-activating protein"/>
    <property type="match status" value="1"/>
</dbReference>
<dbReference type="AlphaFoldDB" id="A0A383WM72"/>
<dbReference type="InterPro" id="IPR044519">
    <property type="entry name" value="ARF_GAP_AGD6/7"/>
</dbReference>
<dbReference type="InterPro" id="IPR037278">
    <property type="entry name" value="ARFGAP/RecO"/>
</dbReference>
<dbReference type="Gene3D" id="1.10.220.150">
    <property type="entry name" value="Arf GTPase activating protein"/>
    <property type="match status" value="1"/>
</dbReference>
<dbReference type="PROSITE" id="PS50115">
    <property type="entry name" value="ARFGAP"/>
    <property type="match status" value="1"/>
</dbReference>